<sequence>MSFNDPLMTKTDVADLMRCCERTLERRVRAGDFPPSVRFGKESLWFQSVVHDWLQRQRAQQQQWLASTQADAGSTAAAQPAPTPALDPKPKADTAQEGPRKSRAKPRPSHLTSRSFFSKQELEAGRA</sequence>
<evidence type="ECO:0000256" key="1">
    <source>
        <dbReference type="SAM" id="MobiDB-lite"/>
    </source>
</evidence>
<evidence type="ECO:0000313" key="3">
    <source>
        <dbReference type="Proteomes" id="UP000643207"/>
    </source>
</evidence>
<feature type="compositionally biased region" description="Basic and acidic residues" evidence="1">
    <location>
        <begin position="88"/>
        <end position="100"/>
    </location>
</feature>
<dbReference type="AlphaFoldDB" id="A0A9X0XDT1"/>
<evidence type="ECO:0008006" key="4">
    <source>
        <dbReference type="Google" id="ProtNLM"/>
    </source>
</evidence>
<dbReference type="Proteomes" id="UP000643207">
    <property type="component" value="Unassembled WGS sequence"/>
</dbReference>
<dbReference type="RefSeq" id="WP_201825227.1">
    <property type="nucleotide sequence ID" value="NZ_JAERRA010000001.1"/>
</dbReference>
<dbReference type="EMBL" id="JAERRA010000001">
    <property type="protein sequence ID" value="MBL0719754.1"/>
    <property type="molecule type" value="Genomic_DNA"/>
</dbReference>
<comment type="caution">
    <text evidence="2">The sequence shown here is derived from an EMBL/GenBank/DDBJ whole genome shotgun (WGS) entry which is preliminary data.</text>
</comment>
<feature type="region of interest" description="Disordered" evidence="1">
    <location>
        <begin position="61"/>
        <end position="127"/>
    </location>
</feature>
<accession>A0A9X0XDT1</accession>
<feature type="compositionally biased region" description="Low complexity" evidence="1">
    <location>
        <begin position="61"/>
        <end position="80"/>
    </location>
</feature>
<dbReference type="Gene3D" id="1.10.238.160">
    <property type="match status" value="1"/>
</dbReference>
<organism evidence="2 3">
    <name type="scientific">Aquariibacter lacus</name>
    <dbReference type="NCBI Taxonomy" id="2801332"/>
    <lineage>
        <taxon>Bacteria</taxon>
        <taxon>Pseudomonadati</taxon>
        <taxon>Pseudomonadota</taxon>
        <taxon>Betaproteobacteria</taxon>
        <taxon>Burkholderiales</taxon>
        <taxon>Sphaerotilaceae</taxon>
        <taxon>Aquariibacter</taxon>
    </lineage>
</organism>
<keyword evidence="3" id="KW-1185">Reference proteome</keyword>
<gene>
    <name evidence="2" type="ORF">JI742_07615</name>
</gene>
<name>A0A9X0XDT1_9BURK</name>
<proteinExistence type="predicted"/>
<evidence type="ECO:0000313" key="2">
    <source>
        <dbReference type="EMBL" id="MBL0719754.1"/>
    </source>
</evidence>
<protein>
    <recommendedName>
        <fullName evidence="4">AlpA family phage regulatory protein</fullName>
    </recommendedName>
</protein>
<reference evidence="2 3" key="1">
    <citation type="submission" date="2021-01" db="EMBL/GenBank/DDBJ databases">
        <title>Piscinibacter sp. Jin2 Genome sequencing and assembly.</title>
        <authorList>
            <person name="Kim I."/>
        </authorList>
    </citation>
    <scope>NUCLEOTIDE SEQUENCE [LARGE SCALE GENOMIC DNA]</scope>
    <source>
        <strain evidence="2 3">Jin2</strain>
    </source>
</reference>